<sequence length="128" mass="14536">MFYVELKPDLNMKKIYEIKTLFQCRIKLEKTPHPKNAKFHKALTVNVTDILKASAVAKRDVKCTGDHAKSNCLRKGRSNNVKCVLCGGNHLANYKGCAIYKDLQKTHYSTPWKKINQGMQANIPSETL</sequence>
<feature type="domain" description="Pre-C2HC" evidence="1">
    <location>
        <begin position="1"/>
        <end position="32"/>
    </location>
</feature>
<comment type="caution">
    <text evidence="2">The sequence shown here is derived from an EMBL/GenBank/DDBJ whole genome shotgun (WGS) entry which is preliminary data.</text>
</comment>
<evidence type="ECO:0000313" key="3">
    <source>
        <dbReference type="Proteomes" id="UP000036403"/>
    </source>
</evidence>
<dbReference type="Pfam" id="PF07530">
    <property type="entry name" value="PRE_C2HC"/>
    <property type="match status" value="1"/>
</dbReference>
<accession>A0A0J7K0G2</accession>
<dbReference type="OrthoDB" id="6732668at2759"/>
<dbReference type="PaxDb" id="67767-A0A0J7K0G2"/>
<dbReference type="Proteomes" id="UP000036403">
    <property type="component" value="Unassembled WGS sequence"/>
</dbReference>
<evidence type="ECO:0000259" key="1">
    <source>
        <dbReference type="Pfam" id="PF07530"/>
    </source>
</evidence>
<dbReference type="EMBL" id="LBMM01018358">
    <property type="protein sequence ID" value="KMQ83807.1"/>
    <property type="molecule type" value="Genomic_DNA"/>
</dbReference>
<dbReference type="InterPro" id="IPR006579">
    <property type="entry name" value="Pre_C2HC_dom"/>
</dbReference>
<protein>
    <submittedName>
        <fullName evidence="2">Nucleic-acid-binding protein from transposon x-element</fullName>
    </submittedName>
</protein>
<organism evidence="2 3">
    <name type="scientific">Lasius niger</name>
    <name type="common">Black garden ant</name>
    <dbReference type="NCBI Taxonomy" id="67767"/>
    <lineage>
        <taxon>Eukaryota</taxon>
        <taxon>Metazoa</taxon>
        <taxon>Ecdysozoa</taxon>
        <taxon>Arthropoda</taxon>
        <taxon>Hexapoda</taxon>
        <taxon>Insecta</taxon>
        <taxon>Pterygota</taxon>
        <taxon>Neoptera</taxon>
        <taxon>Endopterygota</taxon>
        <taxon>Hymenoptera</taxon>
        <taxon>Apocrita</taxon>
        <taxon>Aculeata</taxon>
        <taxon>Formicoidea</taxon>
        <taxon>Formicidae</taxon>
        <taxon>Formicinae</taxon>
        <taxon>Lasius</taxon>
        <taxon>Lasius</taxon>
    </lineage>
</organism>
<reference evidence="2 3" key="1">
    <citation type="submission" date="2015-04" db="EMBL/GenBank/DDBJ databases">
        <title>Lasius niger genome sequencing.</title>
        <authorList>
            <person name="Konorov E.A."/>
            <person name="Nikitin M.A."/>
            <person name="Kirill M.V."/>
            <person name="Chang P."/>
        </authorList>
    </citation>
    <scope>NUCLEOTIDE SEQUENCE [LARGE SCALE GENOMIC DNA]</scope>
    <source>
        <tissue evidence="2">Whole</tissue>
    </source>
</reference>
<keyword evidence="3" id="KW-1185">Reference proteome</keyword>
<evidence type="ECO:0000313" key="2">
    <source>
        <dbReference type="EMBL" id="KMQ83807.1"/>
    </source>
</evidence>
<name>A0A0J7K0G2_LASNI</name>
<proteinExistence type="predicted"/>
<dbReference type="AlphaFoldDB" id="A0A0J7K0G2"/>
<gene>
    <name evidence="2" type="ORF">RF55_19058</name>
</gene>